<feature type="compositionally biased region" description="Basic and acidic residues" evidence="1">
    <location>
        <begin position="312"/>
        <end position="332"/>
    </location>
</feature>
<protein>
    <submittedName>
        <fullName evidence="2">Uncharacterized protein</fullName>
    </submittedName>
</protein>
<dbReference type="EMBL" id="JAVBIB010000019">
    <property type="protein sequence ID" value="MDV2420190.1"/>
    <property type="molecule type" value="Genomic_DNA"/>
</dbReference>
<evidence type="ECO:0000313" key="3">
    <source>
        <dbReference type="Proteomes" id="UP001185706"/>
    </source>
</evidence>
<gene>
    <name evidence="2" type="ORF">RAE03_10490</name>
</gene>
<feature type="region of interest" description="Disordered" evidence="1">
    <location>
        <begin position="153"/>
        <end position="297"/>
    </location>
</feature>
<feature type="compositionally biased region" description="Basic residues" evidence="1">
    <location>
        <begin position="284"/>
        <end position="293"/>
    </location>
</feature>
<feature type="compositionally biased region" description="Basic and acidic residues" evidence="1">
    <location>
        <begin position="184"/>
        <end position="198"/>
    </location>
</feature>
<dbReference type="RefSeq" id="WP_316993781.1">
    <property type="nucleotide sequence ID" value="NZ_JAVBIB010000019.1"/>
</dbReference>
<sequence length="393" mass="43429">MRDFAQIKLSIWNDDSFLDLSSDAQLLYFVLISHPTMNRAGVGTWHAGRLSGLCASWSRPVVESAARELIDGCFIVIDEDTDEFLVRTFVRHDGLMKQRNLATTMAREFAAVGSRSIKGVVVWELRRLHEECPEFKGWESDEALALLKKRAIDPSSDPSVDPSIHPKVDPSVDPSVDPYVKGAIDPKVHPSIDPRVKGAGDPWVDPSVKGEPKGSVDPSVDPSPTTATTTTTFSRRSQRGETSEGVKGVRGKRGNQTAANDGSESEASNPPPQNLDELAAAHAARTRCPKHQHIPAGEWVEEDCRECQKLRQGAEAEAEAEREAALKARQECDLCDPNGMRYKDGQAWRCDHQPETAPKTRPEAPQTDKQPNRGQNPPQNDKPKRQKPKEPPF</sequence>
<dbReference type="Proteomes" id="UP001185706">
    <property type="component" value="Unassembled WGS sequence"/>
</dbReference>
<proteinExistence type="predicted"/>
<feature type="compositionally biased region" description="Polar residues" evidence="1">
    <location>
        <begin position="367"/>
        <end position="379"/>
    </location>
</feature>
<accession>A0AAE4NM89</accession>
<feature type="compositionally biased region" description="Basic and acidic residues" evidence="1">
    <location>
        <begin position="341"/>
        <end position="362"/>
    </location>
</feature>
<name>A0AAE4NM89_9CORY</name>
<evidence type="ECO:0000313" key="2">
    <source>
        <dbReference type="EMBL" id="MDV2420190.1"/>
    </source>
</evidence>
<feature type="compositionally biased region" description="Low complexity" evidence="1">
    <location>
        <begin position="153"/>
        <end position="163"/>
    </location>
</feature>
<feature type="region of interest" description="Disordered" evidence="1">
    <location>
        <begin position="312"/>
        <end position="393"/>
    </location>
</feature>
<feature type="compositionally biased region" description="Polar residues" evidence="1">
    <location>
        <begin position="254"/>
        <end position="268"/>
    </location>
</feature>
<comment type="caution">
    <text evidence="2">The sequence shown here is derived from an EMBL/GenBank/DDBJ whole genome shotgun (WGS) entry which is preliminary data.</text>
</comment>
<reference evidence="2" key="1">
    <citation type="submission" date="2023-08" db="EMBL/GenBank/DDBJ databases">
        <title>Genomic characterization of the C. tuberculostearicum species complex, a ubiquitous member of the human skin microbiome.</title>
        <authorList>
            <person name="Ahmed N."/>
            <person name="Deming C."/>
            <person name="Conlan S."/>
            <person name="Segre J."/>
        </authorList>
    </citation>
    <scope>NUCLEOTIDE SEQUENCE</scope>
    <source>
        <strain evidence="2">CTNIH22</strain>
    </source>
</reference>
<evidence type="ECO:0000256" key="1">
    <source>
        <dbReference type="SAM" id="MobiDB-lite"/>
    </source>
</evidence>
<organism evidence="2 3">
    <name type="scientific">Corynebacterium tuberculostearicum</name>
    <dbReference type="NCBI Taxonomy" id="38304"/>
    <lineage>
        <taxon>Bacteria</taxon>
        <taxon>Bacillati</taxon>
        <taxon>Actinomycetota</taxon>
        <taxon>Actinomycetes</taxon>
        <taxon>Mycobacteriales</taxon>
        <taxon>Corynebacteriaceae</taxon>
        <taxon>Corynebacterium</taxon>
    </lineage>
</organism>
<dbReference type="AlphaFoldDB" id="A0AAE4NM89"/>